<dbReference type="PANTHER" id="PTHR43731:SF14">
    <property type="entry name" value="PRESENILIN-ASSOCIATED RHOMBOID-LIKE PROTEIN, MITOCHONDRIAL"/>
    <property type="match status" value="1"/>
</dbReference>
<feature type="transmembrane region" description="Helical" evidence="9">
    <location>
        <begin position="234"/>
        <end position="254"/>
    </location>
</feature>
<keyword evidence="7" id="KW-0802">TPR repeat</keyword>
<evidence type="ECO:0000256" key="1">
    <source>
        <dbReference type="ARBA" id="ARBA00004141"/>
    </source>
</evidence>
<dbReference type="Pfam" id="PF01694">
    <property type="entry name" value="Rhomboid"/>
    <property type="match status" value="1"/>
</dbReference>
<evidence type="ECO:0000256" key="5">
    <source>
        <dbReference type="ARBA" id="ARBA00022989"/>
    </source>
</evidence>
<evidence type="ECO:0000256" key="7">
    <source>
        <dbReference type="PROSITE-ProRule" id="PRU00339"/>
    </source>
</evidence>
<feature type="repeat" description="TPR" evidence="7">
    <location>
        <begin position="464"/>
        <end position="497"/>
    </location>
</feature>
<dbReference type="SMART" id="SM00028">
    <property type="entry name" value="TPR"/>
    <property type="match status" value="3"/>
</dbReference>
<dbReference type="GO" id="GO:0004252">
    <property type="term" value="F:serine-type endopeptidase activity"/>
    <property type="evidence" value="ECO:0007669"/>
    <property type="project" value="InterPro"/>
</dbReference>
<dbReference type="InterPro" id="IPR050925">
    <property type="entry name" value="Rhomboid_protease_S54"/>
</dbReference>
<dbReference type="PANTHER" id="PTHR43731">
    <property type="entry name" value="RHOMBOID PROTEASE"/>
    <property type="match status" value="1"/>
</dbReference>
<dbReference type="InterPro" id="IPR035952">
    <property type="entry name" value="Rhomboid-like_sf"/>
</dbReference>
<dbReference type="PROSITE" id="PS50005">
    <property type="entry name" value="TPR"/>
    <property type="match status" value="2"/>
</dbReference>
<evidence type="ECO:0000256" key="2">
    <source>
        <dbReference type="ARBA" id="ARBA00009045"/>
    </source>
</evidence>
<feature type="domain" description="Peptidase S54 rhomboid" evidence="10">
    <location>
        <begin position="225"/>
        <end position="359"/>
    </location>
</feature>
<keyword evidence="11" id="KW-0645">Protease</keyword>
<gene>
    <name evidence="11" type="ORF">D7Z54_05090</name>
</gene>
<dbReference type="Proteomes" id="UP000275076">
    <property type="component" value="Unassembled WGS sequence"/>
</dbReference>
<dbReference type="GO" id="GO:0016020">
    <property type="term" value="C:membrane"/>
    <property type="evidence" value="ECO:0007669"/>
    <property type="project" value="UniProtKB-SubCell"/>
</dbReference>
<keyword evidence="3 9" id="KW-0812">Transmembrane</keyword>
<keyword evidence="4" id="KW-0378">Hydrolase</keyword>
<accession>A0A428N814</accession>
<organism evidence="11 12">
    <name type="scientific">Salibacterium salarium</name>
    <dbReference type="NCBI Taxonomy" id="284579"/>
    <lineage>
        <taxon>Bacteria</taxon>
        <taxon>Bacillati</taxon>
        <taxon>Bacillota</taxon>
        <taxon>Bacilli</taxon>
        <taxon>Bacillales</taxon>
        <taxon>Bacillaceae</taxon>
    </lineage>
</organism>
<dbReference type="GO" id="GO:0006508">
    <property type="term" value="P:proteolysis"/>
    <property type="evidence" value="ECO:0007669"/>
    <property type="project" value="UniProtKB-KW"/>
</dbReference>
<dbReference type="InterPro" id="IPR022764">
    <property type="entry name" value="Peptidase_S54_rhomboid_dom"/>
</dbReference>
<keyword evidence="6 9" id="KW-0472">Membrane</keyword>
<proteinExistence type="inferred from homology"/>
<evidence type="ECO:0000259" key="10">
    <source>
        <dbReference type="Pfam" id="PF01694"/>
    </source>
</evidence>
<reference evidence="11 12" key="1">
    <citation type="submission" date="2018-10" db="EMBL/GenBank/DDBJ databases">
        <title>Draft genome sequence of Bacillus salarius IM0101, isolated from a hypersaline soil in Inner Mongolia, China.</title>
        <authorList>
            <person name="Yamprayoonswat W."/>
            <person name="Boonvisut S."/>
            <person name="Jumpathong W."/>
            <person name="Sittihan S."/>
            <person name="Ruangsuj P."/>
            <person name="Wanthongcharoen S."/>
            <person name="Thongpramul N."/>
            <person name="Pimmason S."/>
            <person name="Yu B."/>
            <person name="Yasawong M."/>
        </authorList>
    </citation>
    <scope>NUCLEOTIDE SEQUENCE [LARGE SCALE GENOMIC DNA]</scope>
    <source>
        <strain evidence="11 12">IM0101</strain>
    </source>
</reference>
<feature type="transmembrane region" description="Helical" evidence="9">
    <location>
        <begin position="183"/>
        <end position="199"/>
    </location>
</feature>
<keyword evidence="12" id="KW-1185">Reference proteome</keyword>
<evidence type="ECO:0000256" key="8">
    <source>
        <dbReference type="SAM" id="MobiDB-lite"/>
    </source>
</evidence>
<evidence type="ECO:0000256" key="3">
    <source>
        <dbReference type="ARBA" id="ARBA00022692"/>
    </source>
</evidence>
<evidence type="ECO:0000256" key="9">
    <source>
        <dbReference type="SAM" id="Phobius"/>
    </source>
</evidence>
<dbReference type="InterPro" id="IPR019734">
    <property type="entry name" value="TPR_rpt"/>
</dbReference>
<evidence type="ECO:0000256" key="6">
    <source>
        <dbReference type="ARBA" id="ARBA00023136"/>
    </source>
</evidence>
<dbReference type="OrthoDB" id="9813074at2"/>
<keyword evidence="5 9" id="KW-1133">Transmembrane helix</keyword>
<feature type="region of interest" description="Disordered" evidence="8">
    <location>
        <begin position="491"/>
        <end position="516"/>
    </location>
</feature>
<name>A0A428N814_9BACI</name>
<dbReference type="SUPFAM" id="SSF144091">
    <property type="entry name" value="Rhomboid-like"/>
    <property type="match status" value="1"/>
</dbReference>
<evidence type="ECO:0000256" key="4">
    <source>
        <dbReference type="ARBA" id="ARBA00022801"/>
    </source>
</evidence>
<feature type="repeat" description="TPR" evidence="7">
    <location>
        <begin position="430"/>
        <end position="463"/>
    </location>
</feature>
<dbReference type="EMBL" id="RBVX01000003">
    <property type="protein sequence ID" value="RSL34523.1"/>
    <property type="molecule type" value="Genomic_DNA"/>
</dbReference>
<feature type="transmembrane region" description="Helical" evidence="9">
    <location>
        <begin position="266"/>
        <end position="284"/>
    </location>
</feature>
<dbReference type="PROSITE" id="PS50293">
    <property type="entry name" value="TPR_REGION"/>
    <property type="match status" value="1"/>
</dbReference>
<comment type="caution">
    <text evidence="11">The sequence shown here is derived from an EMBL/GenBank/DDBJ whole genome shotgun (WGS) entry which is preliminary data.</text>
</comment>
<dbReference type="Pfam" id="PF13414">
    <property type="entry name" value="TPR_11"/>
    <property type="match status" value="1"/>
</dbReference>
<dbReference type="SUPFAM" id="SSF48452">
    <property type="entry name" value="TPR-like"/>
    <property type="match status" value="1"/>
</dbReference>
<feature type="compositionally biased region" description="Basic and acidic residues" evidence="8">
    <location>
        <begin position="504"/>
        <end position="516"/>
    </location>
</feature>
<feature type="transmembrane region" description="Helical" evidence="9">
    <location>
        <begin position="370"/>
        <end position="388"/>
    </location>
</feature>
<dbReference type="Gene3D" id="1.20.1540.10">
    <property type="entry name" value="Rhomboid-like"/>
    <property type="match status" value="1"/>
</dbReference>
<comment type="subcellular location">
    <subcellularLocation>
        <location evidence="1">Membrane</location>
        <topology evidence="1">Multi-pass membrane protein</topology>
    </subcellularLocation>
</comment>
<feature type="transmembrane region" description="Helical" evidence="9">
    <location>
        <begin position="320"/>
        <end position="339"/>
    </location>
</feature>
<dbReference type="AlphaFoldDB" id="A0A428N814"/>
<evidence type="ECO:0000313" key="12">
    <source>
        <dbReference type="Proteomes" id="UP000275076"/>
    </source>
</evidence>
<sequence length="516" mass="59241">MEPSHLYWKFIYNLVIKENARVLDLSPDKKQIWLELENQNKKAVVRVAKVEHDWMQQLKADAEHTKQMFSKIKKMIVGRNILFFNIYVSSYPPVDLYSSLAEHWKDEKRMRPYFLSKDPSEQIADRPDQVFKDLGASAVWEQITEMTAEEHEMYANYYRKAVQTQQKNMEKQDRSLLFFSKQRFIYVLLAAILLVFVWVEQSGGSTNILTLIEFGAKYNPAIMNGEWWRLFSSMFLHIGMFHLFMNSLALFYLGGAVERMYGTFRFIFIYFTAGFFGSLASFALNEQVSAGASGAIFGCFGALLYFGVIHKKLFFRTMGMNVLVILAINLMFGFVVPAVDNGAHIGGLIGGFAASATVHLPKHRFKGSQFVSLLALPSLAGALLWYGLVNEDKMESASMNVQLAQEYLQQDNIQEARTILNETLEMNDNALAYFVLGNSYLQENKFEEAISSYKNATRLDKELAQAYYNLSIAYMEVDELDEAESALQRAKSLNEQQQNDDMEIERIESLLEQQRD</sequence>
<protein>
    <submittedName>
        <fullName evidence="11">Rhomboid family intramembrane serine protease</fullName>
    </submittedName>
</protein>
<evidence type="ECO:0000313" key="11">
    <source>
        <dbReference type="EMBL" id="RSL34523.1"/>
    </source>
</evidence>
<dbReference type="InterPro" id="IPR011990">
    <property type="entry name" value="TPR-like_helical_dom_sf"/>
</dbReference>
<dbReference type="RefSeq" id="WP_125554755.1">
    <property type="nucleotide sequence ID" value="NZ_RBVX01000003.1"/>
</dbReference>
<comment type="similarity">
    <text evidence="2">Belongs to the peptidase S54 family.</text>
</comment>
<feature type="transmembrane region" description="Helical" evidence="9">
    <location>
        <begin position="290"/>
        <end position="308"/>
    </location>
</feature>
<dbReference type="Gene3D" id="1.25.40.10">
    <property type="entry name" value="Tetratricopeptide repeat domain"/>
    <property type="match status" value="1"/>
</dbReference>